<dbReference type="HOGENOM" id="CLU_3255983_0_0_10"/>
<gene>
    <name evidence="1" type="ORF">HMPREF0673_02634</name>
</gene>
<reference evidence="1 2" key="1">
    <citation type="submission" date="2011-08" db="EMBL/GenBank/DDBJ databases">
        <authorList>
            <person name="Weinstock G."/>
            <person name="Sodergren E."/>
            <person name="Clifton S."/>
            <person name="Fulton L."/>
            <person name="Fulton B."/>
            <person name="Courtney L."/>
            <person name="Fronick C."/>
            <person name="Harrison M."/>
            <person name="Strong C."/>
            <person name="Farmer C."/>
            <person name="Delahaunty K."/>
            <person name="Markovic C."/>
            <person name="Hall O."/>
            <person name="Minx P."/>
            <person name="Tomlinson C."/>
            <person name="Mitreva M."/>
            <person name="Hou S."/>
            <person name="Chen J."/>
            <person name="Wollam A."/>
            <person name="Pepin K.H."/>
            <person name="Johnson M."/>
            <person name="Bhonagiri V."/>
            <person name="Zhang X."/>
            <person name="Suruliraj S."/>
            <person name="Warren W."/>
            <person name="Chinwalla A."/>
            <person name="Mardis E.R."/>
            <person name="Wilson R.K."/>
        </authorList>
    </citation>
    <scope>NUCLEOTIDE SEQUENCE [LARGE SCALE GENOMIC DNA]</scope>
    <source>
        <strain evidence="1 2">DSM 18206</strain>
    </source>
</reference>
<accession>G6B164</accession>
<organism evidence="1 2">
    <name type="scientific">Leyella stercorea DSM 18206</name>
    <dbReference type="NCBI Taxonomy" id="1002367"/>
    <lineage>
        <taxon>Bacteria</taxon>
        <taxon>Pseudomonadati</taxon>
        <taxon>Bacteroidota</taxon>
        <taxon>Bacteroidia</taxon>
        <taxon>Bacteroidales</taxon>
        <taxon>Prevotellaceae</taxon>
        <taxon>Leyella</taxon>
    </lineage>
</organism>
<evidence type="ECO:0000313" key="1">
    <source>
        <dbReference type="EMBL" id="EHJ36871.1"/>
    </source>
</evidence>
<protein>
    <submittedName>
        <fullName evidence="1">Uncharacterized protein</fullName>
    </submittedName>
</protein>
<evidence type="ECO:0000313" key="2">
    <source>
        <dbReference type="Proteomes" id="UP000004407"/>
    </source>
</evidence>
<name>G6B164_9BACT</name>
<sequence>MWLILFVYYKFVLTLMENTNVDEEIILFYMELRYNGATLLIL</sequence>
<dbReference type="AlphaFoldDB" id="G6B164"/>
<proteinExistence type="predicted"/>
<dbReference type="EMBL" id="AFZZ01000234">
    <property type="protein sequence ID" value="EHJ36871.1"/>
    <property type="molecule type" value="Genomic_DNA"/>
</dbReference>
<dbReference type="Proteomes" id="UP000004407">
    <property type="component" value="Unassembled WGS sequence"/>
</dbReference>
<comment type="caution">
    <text evidence="1">The sequence shown here is derived from an EMBL/GenBank/DDBJ whole genome shotgun (WGS) entry which is preliminary data.</text>
</comment>